<dbReference type="EMBL" id="FXTB01000004">
    <property type="protein sequence ID" value="SMO64996.1"/>
    <property type="molecule type" value="Genomic_DNA"/>
</dbReference>
<dbReference type="Proteomes" id="UP000319040">
    <property type="component" value="Unassembled WGS sequence"/>
</dbReference>
<evidence type="ECO:0000313" key="2">
    <source>
        <dbReference type="Proteomes" id="UP000319040"/>
    </source>
</evidence>
<dbReference type="RefSeq" id="WP_142533239.1">
    <property type="nucleotide sequence ID" value="NZ_FXTB01000004.1"/>
</dbReference>
<sequence>MKQILLAMSLIFMLAGCASKRYVKKAGLLENSGLYADAADNYFASLQKNINNIDAKLGLQRTGQLVLDDKMEIFKTQYQNGNPKEAVYAFRAADAYYNKLQGVGVKLIFPDEQHAYYKEVEDAFLSGLYREASKALDLEQFTSAEKLFAEILSIDSNYKDAKSKWTTAHYEPMYRNGKELMQNKMYRSAYLVFKDIVAKVKVYHNSLALMNESLKQAKLTIYVSSVNTNFSSYKTLAGQLTNKVVKGINSINSPLYEVIGTGNAISPAKTLTKKAFQFDRTKGVVSSQPMPDAKAVFSAQVQKYNVSKGQVVKTEKKGYLKRVEKYVDEKTKLSKEREVYDKVTYYEYQAVNKVALSVSYSVKRTDRDEVPVSDIFNREEKDKMHYAEFKGDYKKLIPGIWKYLSKDSDEDRVYDSASAISSLHKMFENKKTIRSNPELENALTEACVKQITEQIKNYKPEN</sequence>
<gene>
    <name evidence="1" type="ORF">SAMN06265379_10477</name>
</gene>
<dbReference type="AlphaFoldDB" id="A0A521CZX3"/>
<protein>
    <recommendedName>
        <fullName evidence="3">Lipoprotein</fullName>
    </recommendedName>
</protein>
<evidence type="ECO:0000313" key="1">
    <source>
        <dbReference type="EMBL" id="SMO64996.1"/>
    </source>
</evidence>
<keyword evidence="2" id="KW-1185">Reference proteome</keyword>
<organism evidence="1 2">
    <name type="scientific">Saccharicrinis carchari</name>
    <dbReference type="NCBI Taxonomy" id="1168039"/>
    <lineage>
        <taxon>Bacteria</taxon>
        <taxon>Pseudomonadati</taxon>
        <taxon>Bacteroidota</taxon>
        <taxon>Bacteroidia</taxon>
        <taxon>Marinilabiliales</taxon>
        <taxon>Marinilabiliaceae</taxon>
        <taxon>Saccharicrinis</taxon>
    </lineage>
</organism>
<name>A0A521CZX3_SACCC</name>
<dbReference type="InterPro" id="IPR011990">
    <property type="entry name" value="TPR-like_helical_dom_sf"/>
</dbReference>
<dbReference type="OrthoDB" id="979378at2"/>
<evidence type="ECO:0008006" key="3">
    <source>
        <dbReference type="Google" id="ProtNLM"/>
    </source>
</evidence>
<dbReference type="Gene3D" id="1.25.40.10">
    <property type="entry name" value="Tetratricopeptide repeat domain"/>
    <property type="match status" value="1"/>
</dbReference>
<dbReference type="PROSITE" id="PS51257">
    <property type="entry name" value="PROKAR_LIPOPROTEIN"/>
    <property type="match status" value="1"/>
</dbReference>
<reference evidence="1 2" key="1">
    <citation type="submission" date="2017-05" db="EMBL/GenBank/DDBJ databases">
        <authorList>
            <person name="Varghese N."/>
            <person name="Submissions S."/>
        </authorList>
    </citation>
    <scope>NUCLEOTIDE SEQUENCE [LARGE SCALE GENOMIC DNA]</scope>
    <source>
        <strain evidence="1 2">DSM 27040</strain>
    </source>
</reference>
<accession>A0A521CZX3</accession>
<proteinExistence type="predicted"/>